<comment type="similarity">
    <text evidence="2">Belongs to the paxM FAD-dependent monooxygenase family.</text>
</comment>
<dbReference type="GO" id="GO:0071949">
    <property type="term" value="F:FAD binding"/>
    <property type="evidence" value="ECO:0007669"/>
    <property type="project" value="InterPro"/>
</dbReference>
<feature type="transmembrane region" description="Helical" evidence="7">
    <location>
        <begin position="20"/>
        <end position="38"/>
    </location>
</feature>
<keyword evidence="10" id="KW-1185">Reference proteome</keyword>
<keyword evidence="6" id="KW-0503">Monooxygenase</keyword>
<evidence type="ECO:0000313" key="9">
    <source>
        <dbReference type="EMBL" id="CAH0004297.1"/>
    </source>
</evidence>
<keyword evidence="4" id="KW-0274">FAD</keyword>
<dbReference type="Proteomes" id="UP000754883">
    <property type="component" value="Unassembled WGS sequence"/>
</dbReference>
<comment type="caution">
    <text evidence="9">The sequence shown here is derived from an EMBL/GenBank/DDBJ whole genome shotgun (WGS) entry which is preliminary data.</text>
</comment>
<accession>A0A9N9UYP3</accession>
<evidence type="ECO:0000256" key="5">
    <source>
        <dbReference type="ARBA" id="ARBA00023002"/>
    </source>
</evidence>
<evidence type="ECO:0000313" key="10">
    <source>
        <dbReference type="Proteomes" id="UP000754883"/>
    </source>
</evidence>
<feature type="domain" description="FAD-binding" evidence="8">
    <location>
        <begin position="23"/>
        <end position="197"/>
    </location>
</feature>
<evidence type="ECO:0000256" key="3">
    <source>
        <dbReference type="ARBA" id="ARBA00022630"/>
    </source>
</evidence>
<evidence type="ECO:0000256" key="2">
    <source>
        <dbReference type="ARBA" id="ARBA00007992"/>
    </source>
</evidence>
<keyword evidence="3" id="KW-0285">Flavoprotein</keyword>
<keyword evidence="5" id="KW-0560">Oxidoreductase</keyword>
<dbReference type="InterPro" id="IPR036188">
    <property type="entry name" value="FAD/NAD-bd_sf"/>
</dbReference>
<dbReference type="PANTHER" id="PTHR13789">
    <property type="entry name" value="MONOOXYGENASE"/>
    <property type="match status" value="1"/>
</dbReference>
<protein>
    <recommendedName>
        <fullName evidence="8">FAD-binding domain-containing protein</fullName>
    </recommendedName>
</protein>
<evidence type="ECO:0000256" key="6">
    <source>
        <dbReference type="ARBA" id="ARBA00023033"/>
    </source>
</evidence>
<dbReference type="Gene3D" id="3.50.50.60">
    <property type="entry name" value="FAD/NAD(P)-binding domain"/>
    <property type="match status" value="1"/>
</dbReference>
<reference evidence="9" key="1">
    <citation type="submission" date="2021-10" db="EMBL/GenBank/DDBJ databases">
        <authorList>
            <person name="Piombo E."/>
        </authorList>
    </citation>
    <scope>NUCLEOTIDE SEQUENCE</scope>
</reference>
<dbReference type="AlphaFoldDB" id="A0A9N9UYP3"/>
<dbReference type="InterPro" id="IPR050493">
    <property type="entry name" value="FAD-dep_Monooxygenase_BioMet"/>
</dbReference>
<evidence type="ECO:0000256" key="4">
    <source>
        <dbReference type="ARBA" id="ARBA00022827"/>
    </source>
</evidence>
<organism evidence="9 10">
    <name type="scientific">Clonostachys byssicola</name>
    <dbReference type="NCBI Taxonomy" id="160290"/>
    <lineage>
        <taxon>Eukaryota</taxon>
        <taxon>Fungi</taxon>
        <taxon>Dikarya</taxon>
        <taxon>Ascomycota</taxon>
        <taxon>Pezizomycotina</taxon>
        <taxon>Sordariomycetes</taxon>
        <taxon>Hypocreomycetidae</taxon>
        <taxon>Hypocreales</taxon>
        <taxon>Bionectriaceae</taxon>
        <taxon>Clonostachys</taxon>
    </lineage>
</organism>
<dbReference type="SUPFAM" id="SSF51905">
    <property type="entry name" value="FAD/NAD(P)-binding domain"/>
    <property type="match status" value="1"/>
</dbReference>
<dbReference type="OrthoDB" id="16820at2759"/>
<dbReference type="PANTHER" id="PTHR13789:SF315">
    <property type="entry name" value="FAD-DEPENDENT MONOOXYGENASE MDPD"/>
    <property type="match status" value="1"/>
</dbReference>
<evidence type="ECO:0000259" key="8">
    <source>
        <dbReference type="Pfam" id="PF01494"/>
    </source>
</evidence>
<comment type="cofactor">
    <cofactor evidence="1">
        <name>FAD</name>
        <dbReference type="ChEBI" id="CHEBI:57692"/>
    </cofactor>
</comment>
<dbReference type="PRINTS" id="PR00420">
    <property type="entry name" value="RNGMNOXGNASE"/>
</dbReference>
<sequence length="504" mass="55247">MQAREPKDIVVDGVHRLSPTGISILIVGAGIGGLMSALESWRLGHEVRVVEKTDSTDTLGDTIGMVPSGFATMGCYPTMRAVFEREAIDAVRSVWTAQGTQIKHLGAAPWNIPGVQHAAQGVFVPLLVARPKLMSMLTRQCERLGITIEYSKEAIQYYEEDNVAFVVLKTKLGEVTEAADVIVAADGVGTRSHGCVSGDSVRAVSSGYCVYRGVIPDTALQQVETSTKARFLSLDQPDFRVYLEFVPITSGPAGDRTLIIISPPKCYAAILLDRHEISYAITYKEDRSVPRESWNASASADVVIDKLSGWDSGLVELLRNIPAGSCTDWTLRFRDPQPIWTSKAGRVVQLGDSAHAFLPTSGNGASQACEDALSLARCLRQGGKGHEGVATRVHTKLRFERVSLIQKLGFQNRHAVTRINLEQATPNEASSWFDMPEWIWRHNPAEYALEKFAGAEKSVLLDAPFENTNLPPGYKYEAWTMASETGDSFHSNDQARADEQIRRA</sequence>
<evidence type="ECO:0000256" key="7">
    <source>
        <dbReference type="SAM" id="Phobius"/>
    </source>
</evidence>
<proteinExistence type="inferred from homology"/>
<keyword evidence="7" id="KW-0812">Transmembrane</keyword>
<keyword evidence="7" id="KW-0472">Membrane</keyword>
<keyword evidence="7" id="KW-1133">Transmembrane helix</keyword>
<dbReference type="Pfam" id="PF01494">
    <property type="entry name" value="FAD_binding_3"/>
    <property type="match status" value="1"/>
</dbReference>
<dbReference type="InterPro" id="IPR002938">
    <property type="entry name" value="FAD-bd"/>
</dbReference>
<gene>
    <name evidence="9" type="ORF">CBYS24578_00011837</name>
</gene>
<dbReference type="EMBL" id="CABFNO020001566">
    <property type="protein sequence ID" value="CAH0004297.1"/>
    <property type="molecule type" value="Genomic_DNA"/>
</dbReference>
<name>A0A9N9UYP3_9HYPO</name>
<evidence type="ECO:0000256" key="1">
    <source>
        <dbReference type="ARBA" id="ARBA00001974"/>
    </source>
</evidence>
<dbReference type="GO" id="GO:0004497">
    <property type="term" value="F:monooxygenase activity"/>
    <property type="evidence" value="ECO:0007669"/>
    <property type="project" value="UniProtKB-KW"/>
</dbReference>